<keyword evidence="10" id="KW-0472">Membrane</keyword>
<gene>
    <name evidence="12" type="ORF">CINCED_3A001876</name>
</gene>
<dbReference type="GO" id="GO:0034982">
    <property type="term" value="P:mitochondrial protein processing"/>
    <property type="evidence" value="ECO:0007669"/>
    <property type="project" value="TreeGrafter"/>
</dbReference>
<evidence type="ECO:0000313" key="12">
    <source>
        <dbReference type="EMBL" id="VVC25034.1"/>
    </source>
</evidence>
<dbReference type="GO" id="GO:0006515">
    <property type="term" value="P:protein quality control for misfolded or incompletely synthesized proteins"/>
    <property type="evidence" value="ECO:0007669"/>
    <property type="project" value="TreeGrafter"/>
</dbReference>
<evidence type="ECO:0000256" key="9">
    <source>
        <dbReference type="RuleBase" id="RU003983"/>
    </source>
</evidence>
<dbReference type="PANTHER" id="PTHR22726">
    <property type="entry name" value="METALLOENDOPEPTIDASE OMA1"/>
    <property type="match status" value="1"/>
</dbReference>
<comment type="similarity">
    <text evidence="6 9">Belongs to the peptidase M48 family.</text>
</comment>
<dbReference type="Proteomes" id="UP000325440">
    <property type="component" value="Unassembled WGS sequence"/>
</dbReference>
<dbReference type="PANTHER" id="PTHR22726:SF1">
    <property type="entry name" value="METALLOENDOPEPTIDASE OMA1, MITOCHONDRIAL"/>
    <property type="match status" value="1"/>
</dbReference>
<dbReference type="OrthoDB" id="7464992at2759"/>
<dbReference type="Pfam" id="PF01435">
    <property type="entry name" value="Peptidase_M48"/>
    <property type="match status" value="1"/>
</dbReference>
<evidence type="ECO:0000256" key="10">
    <source>
        <dbReference type="SAM" id="Phobius"/>
    </source>
</evidence>
<evidence type="ECO:0000256" key="7">
    <source>
        <dbReference type="ARBA" id="ARBA00040360"/>
    </source>
</evidence>
<keyword evidence="13" id="KW-1185">Reference proteome</keyword>
<evidence type="ECO:0000256" key="5">
    <source>
        <dbReference type="ARBA" id="ARBA00023049"/>
    </source>
</evidence>
<reference evidence="12 13" key="1">
    <citation type="submission" date="2019-08" db="EMBL/GenBank/DDBJ databases">
        <authorList>
            <person name="Alioto T."/>
            <person name="Alioto T."/>
            <person name="Gomez Garrido J."/>
        </authorList>
    </citation>
    <scope>NUCLEOTIDE SEQUENCE [LARGE SCALE GENOMIC DNA]</scope>
</reference>
<dbReference type="GO" id="GO:0004222">
    <property type="term" value="F:metalloendopeptidase activity"/>
    <property type="evidence" value="ECO:0007669"/>
    <property type="project" value="InterPro"/>
</dbReference>
<sequence length="385" mass="43992">MAYFRTIISKIGTCAKSLSGNIQQRYFRYSPAVFGVRKIATSNLDTKLLPYDTLNKCIKMFTNSLNYAGGVDNMGFKSPGLFRARVSVLGHGSHLHVSRLCSSVQQTNVRHYYSMVTAMCLGRVPYLWWKLQSIDKKQMYVDIVRENRRTVYLTGMAVMGLFATFLLYHMEMDPETGRTRLLLYDNTLLIQEAESLVEFLVIKMTLHGQLVNASDPQYKRVSNLLVRLLNANKHINAIQNQSWSMIMSDDMNYGACICMDNGLIFVNKASIMSIDDDQVIFIIGKEMSRCTGRHYNQLRSMIFLSTLVFTILITLIWATMTTRWALFMHSVCFAVKDLGVTVPFFRLLENEANQDGIKAATNAGIIIDKDKKAKFTYTNFRIPER</sequence>
<dbReference type="EMBL" id="CABPRJ010000008">
    <property type="protein sequence ID" value="VVC25034.1"/>
    <property type="molecule type" value="Genomic_DNA"/>
</dbReference>
<comment type="cofactor">
    <cofactor evidence="9">
        <name>Zn(2+)</name>
        <dbReference type="ChEBI" id="CHEBI:29105"/>
    </cofactor>
    <text evidence="9">Binds 1 zinc ion per subunit.</text>
</comment>
<name>A0A5E4M592_9HEMI</name>
<proteinExistence type="inferred from homology"/>
<evidence type="ECO:0000256" key="2">
    <source>
        <dbReference type="ARBA" id="ARBA00022723"/>
    </source>
</evidence>
<evidence type="ECO:0000256" key="6">
    <source>
        <dbReference type="ARBA" id="ARBA00038233"/>
    </source>
</evidence>
<organism evidence="12 13">
    <name type="scientific">Cinara cedri</name>
    <dbReference type="NCBI Taxonomy" id="506608"/>
    <lineage>
        <taxon>Eukaryota</taxon>
        <taxon>Metazoa</taxon>
        <taxon>Ecdysozoa</taxon>
        <taxon>Arthropoda</taxon>
        <taxon>Hexapoda</taxon>
        <taxon>Insecta</taxon>
        <taxon>Pterygota</taxon>
        <taxon>Neoptera</taxon>
        <taxon>Paraneoptera</taxon>
        <taxon>Hemiptera</taxon>
        <taxon>Sternorrhyncha</taxon>
        <taxon>Aphidomorpha</taxon>
        <taxon>Aphidoidea</taxon>
        <taxon>Aphididae</taxon>
        <taxon>Lachninae</taxon>
        <taxon>Cinara</taxon>
    </lineage>
</organism>
<dbReference type="GO" id="GO:0046872">
    <property type="term" value="F:metal ion binding"/>
    <property type="evidence" value="ECO:0007669"/>
    <property type="project" value="UniProtKB-KW"/>
</dbReference>
<keyword evidence="3 9" id="KW-0378">Hydrolase</keyword>
<keyword evidence="10" id="KW-0812">Transmembrane</keyword>
<evidence type="ECO:0000256" key="8">
    <source>
        <dbReference type="ARBA" id="ARBA00042978"/>
    </source>
</evidence>
<evidence type="ECO:0000313" key="13">
    <source>
        <dbReference type="Proteomes" id="UP000325440"/>
    </source>
</evidence>
<feature type="transmembrane region" description="Helical" evidence="10">
    <location>
        <begin position="149"/>
        <end position="168"/>
    </location>
</feature>
<feature type="domain" description="Peptidase M48" evidence="11">
    <location>
        <begin position="237"/>
        <end position="364"/>
    </location>
</feature>
<dbReference type="InterPro" id="IPR051156">
    <property type="entry name" value="Mito/Outer_Membr_Metalloprot"/>
</dbReference>
<keyword evidence="10" id="KW-1133">Transmembrane helix</keyword>
<dbReference type="AlphaFoldDB" id="A0A5E4M592"/>
<evidence type="ECO:0000256" key="4">
    <source>
        <dbReference type="ARBA" id="ARBA00022833"/>
    </source>
</evidence>
<dbReference type="InterPro" id="IPR001915">
    <property type="entry name" value="Peptidase_M48"/>
</dbReference>
<evidence type="ECO:0000259" key="11">
    <source>
        <dbReference type="Pfam" id="PF01435"/>
    </source>
</evidence>
<feature type="transmembrane region" description="Helical" evidence="10">
    <location>
        <begin position="301"/>
        <end position="320"/>
    </location>
</feature>
<keyword evidence="2" id="KW-0479">Metal-binding</keyword>
<dbReference type="GO" id="GO:0005743">
    <property type="term" value="C:mitochondrial inner membrane"/>
    <property type="evidence" value="ECO:0007669"/>
    <property type="project" value="TreeGrafter"/>
</dbReference>
<protein>
    <recommendedName>
        <fullName evidence="7">Metalloendopeptidase OMA1, mitochondrial</fullName>
    </recommendedName>
    <alternativeName>
        <fullName evidence="8">Overlapping with the m-AAA protease 1 homolog</fullName>
    </alternativeName>
</protein>
<accession>A0A5E4M592</accession>
<keyword evidence="5 9" id="KW-0482">Metalloprotease</keyword>
<evidence type="ECO:0000256" key="3">
    <source>
        <dbReference type="ARBA" id="ARBA00022801"/>
    </source>
</evidence>
<keyword evidence="4 9" id="KW-0862">Zinc</keyword>
<keyword evidence="1 9" id="KW-0645">Protease</keyword>
<evidence type="ECO:0000256" key="1">
    <source>
        <dbReference type="ARBA" id="ARBA00022670"/>
    </source>
</evidence>